<dbReference type="OrthoDB" id="9135407at2"/>
<dbReference type="GeneID" id="34235563"/>
<name>F0Q2E2_PARA1</name>
<proteinExistence type="predicted"/>
<dbReference type="Proteomes" id="UP000002482">
    <property type="component" value="Chromosome"/>
</dbReference>
<dbReference type="EMBL" id="CP002521">
    <property type="protein sequence ID" value="ADX46590.1"/>
    <property type="molecule type" value="Genomic_DNA"/>
</dbReference>
<sequence>MKKWFKSSHSSSSSSSSAAYSRAGVDPMALSAGNGSKVSVSTPTRRHQLGLLQDLPRRQVQVHSQVLRNMEIGQMANDVVDGVMQSGSGCQAVDIAGTGGESWARRKLGYDRAPRGNMESQLERVKHSQGGNCPEHASATTAVLLRLGRQGNATELNAPVVRVWEGQRTLNTTYTMIGDPRVPGWGERNTVVIDPWPVVPATMTLSEARMQDARTGSWTPYQPSEGRMVDTFAPGSSEWDRMAENFEQIQPMSSAEVASQLPRSSAMRRAGAEPFGDRLAMHALREDAELIFDARVSTDPATVYTDGERAVRFDEVSQRTADRLARGVEALGRFA</sequence>
<evidence type="ECO:0000256" key="1">
    <source>
        <dbReference type="SAM" id="MobiDB-lite"/>
    </source>
</evidence>
<dbReference type="HOGENOM" id="CLU_067503_0_0_4"/>
<gene>
    <name evidence="2" type="ordered locus">Acav_2680</name>
</gene>
<protein>
    <submittedName>
        <fullName evidence="2">Eop3 protein</fullName>
    </submittedName>
</protein>
<evidence type="ECO:0000313" key="2">
    <source>
        <dbReference type="EMBL" id="ADX46590.1"/>
    </source>
</evidence>
<evidence type="ECO:0000313" key="3">
    <source>
        <dbReference type="Proteomes" id="UP000002482"/>
    </source>
</evidence>
<keyword evidence="3" id="KW-1185">Reference proteome</keyword>
<organism evidence="2 3">
    <name type="scientific">Paracidovorax avenae (strain ATCC 19860 / DSM 7227 / CCUG 15838 / JCM 20985 / LMG 2117 / NCPPB 1011)</name>
    <name type="common">Acidovorax avenae</name>
    <dbReference type="NCBI Taxonomy" id="643561"/>
    <lineage>
        <taxon>Bacteria</taxon>
        <taxon>Pseudomonadati</taxon>
        <taxon>Pseudomonadota</taxon>
        <taxon>Betaproteobacteria</taxon>
        <taxon>Burkholderiales</taxon>
        <taxon>Comamonadaceae</taxon>
        <taxon>Paracidovorax</taxon>
    </lineage>
</organism>
<dbReference type="KEGG" id="aaa:Acav_2680"/>
<feature type="region of interest" description="Disordered" evidence="1">
    <location>
        <begin position="210"/>
        <end position="229"/>
    </location>
</feature>
<reference evidence="2" key="1">
    <citation type="submission" date="2011-02" db="EMBL/GenBank/DDBJ databases">
        <title>Complete sequence of Acidovorax avenae subsp. avenae ATCC 19860.</title>
        <authorList>
            <consortium name="US DOE Joint Genome Institute"/>
            <person name="Lucas S."/>
            <person name="Copeland A."/>
            <person name="Lapidus A."/>
            <person name="Cheng J.-F."/>
            <person name="Goodwin L."/>
            <person name="Pitluck S."/>
            <person name="Chertkov O."/>
            <person name="Held B."/>
            <person name="Detter J.C."/>
            <person name="Han C."/>
            <person name="Tapia R."/>
            <person name="Land M."/>
            <person name="Hauser L."/>
            <person name="Kyrpides N."/>
            <person name="Ivanova N."/>
            <person name="Ovchinnikova G."/>
            <person name="Pagani I."/>
            <person name="Gordon S."/>
            <person name="Woyke T."/>
        </authorList>
    </citation>
    <scope>NUCLEOTIDE SEQUENCE</scope>
    <source>
        <strain evidence="2">ATCC 19860</strain>
    </source>
</reference>
<accession>F0Q2E2</accession>
<dbReference type="RefSeq" id="WP_013595088.1">
    <property type="nucleotide sequence ID" value="NC_015138.1"/>
</dbReference>
<dbReference type="AlphaFoldDB" id="F0Q2E2"/>